<reference evidence="1 2" key="1">
    <citation type="submission" date="2018-06" db="EMBL/GenBank/DDBJ databases">
        <title>Phytoactinopolyspora halophila sp. nov., a novel halophilic actinomycete isolated from a saline soil in China.</title>
        <authorList>
            <person name="Tang S.-K."/>
        </authorList>
    </citation>
    <scope>NUCLEOTIDE SEQUENCE [LARGE SCALE GENOMIC DNA]</scope>
    <source>
        <strain evidence="1 2">YIM 96934</strain>
    </source>
</reference>
<dbReference type="AlphaFoldDB" id="A0A329QKS6"/>
<evidence type="ECO:0008006" key="3">
    <source>
        <dbReference type="Google" id="ProtNLM"/>
    </source>
</evidence>
<evidence type="ECO:0000313" key="2">
    <source>
        <dbReference type="Proteomes" id="UP000250462"/>
    </source>
</evidence>
<dbReference type="Pfam" id="PF19891">
    <property type="entry name" value="DUF6364"/>
    <property type="match status" value="1"/>
</dbReference>
<dbReference type="InterPro" id="IPR045944">
    <property type="entry name" value="DUF6364"/>
</dbReference>
<evidence type="ECO:0000313" key="1">
    <source>
        <dbReference type="EMBL" id="RAW12491.1"/>
    </source>
</evidence>
<protein>
    <recommendedName>
        <fullName evidence="3">Ribbon-helix-helix protein CopG domain-containing protein</fullName>
    </recommendedName>
</protein>
<dbReference type="GO" id="GO:0006355">
    <property type="term" value="P:regulation of DNA-templated transcription"/>
    <property type="evidence" value="ECO:0007669"/>
    <property type="project" value="InterPro"/>
</dbReference>
<dbReference type="RefSeq" id="WP_112258947.1">
    <property type="nucleotide sequence ID" value="NZ_QMIG01000015.1"/>
</dbReference>
<dbReference type="SUPFAM" id="SSF47598">
    <property type="entry name" value="Ribbon-helix-helix"/>
    <property type="match status" value="1"/>
</dbReference>
<proteinExistence type="predicted"/>
<comment type="caution">
    <text evidence="1">The sequence shown here is derived from an EMBL/GenBank/DDBJ whole genome shotgun (WGS) entry which is preliminary data.</text>
</comment>
<accession>A0A329QKS6</accession>
<name>A0A329QKS6_9ACTN</name>
<sequence>MANLTLTIDEDLLRRARIRALEQGESVNSLVRDWLESYAAGNRQRDVTEEIIAVAGRARASSGSAGRVWTRDNVYEERLSQHD</sequence>
<dbReference type="Proteomes" id="UP000250462">
    <property type="component" value="Unassembled WGS sequence"/>
</dbReference>
<dbReference type="OrthoDB" id="3695326at2"/>
<dbReference type="EMBL" id="QMIG01000015">
    <property type="protein sequence ID" value="RAW12491.1"/>
    <property type="molecule type" value="Genomic_DNA"/>
</dbReference>
<keyword evidence="2" id="KW-1185">Reference proteome</keyword>
<dbReference type="InterPro" id="IPR010985">
    <property type="entry name" value="Ribbon_hlx_hlx"/>
</dbReference>
<gene>
    <name evidence="1" type="ORF">DPM12_13905</name>
</gene>
<organism evidence="1 2">
    <name type="scientific">Phytoactinopolyspora halophila</name>
    <dbReference type="NCBI Taxonomy" id="1981511"/>
    <lineage>
        <taxon>Bacteria</taxon>
        <taxon>Bacillati</taxon>
        <taxon>Actinomycetota</taxon>
        <taxon>Actinomycetes</taxon>
        <taxon>Jiangellales</taxon>
        <taxon>Jiangellaceae</taxon>
        <taxon>Phytoactinopolyspora</taxon>
    </lineage>
</organism>